<evidence type="ECO:0000313" key="4">
    <source>
        <dbReference type="Proteomes" id="UP001238603"/>
    </source>
</evidence>
<evidence type="ECO:0000259" key="2">
    <source>
        <dbReference type="Pfam" id="PF03364"/>
    </source>
</evidence>
<name>A0ABT7LLI9_9BURK</name>
<sequence>MKHVKKSVLLWYTPQEMHDLVTAIPRYPEFLPWCDRAEVLETHEDGVTARVGLSIAGVRQSFSTRNTHDGHERVAMRLVDGPFSVLEGDWTFIPLASAPGQAPQACKVEFELHYAFSSTALEAVVSPVFDRIAATFVDSFVKRAEVVYGPR</sequence>
<evidence type="ECO:0000313" key="3">
    <source>
        <dbReference type="EMBL" id="MDL5033708.1"/>
    </source>
</evidence>
<accession>A0ABT7LLI9</accession>
<dbReference type="Pfam" id="PF03364">
    <property type="entry name" value="Polyketide_cyc"/>
    <property type="match status" value="1"/>
</dbReference>
<dbReference type="Proteomes" id="UP001238603">
    <property type="component" value="Unassembled WGS sequence"/>
</dbReference>
<dbReference type="Gene3D" id="3.30.530.20">
    <property type="match status" value="1"/>
</dbReference>
<dbReference type="InterPro" id="IPR023393">
    <property type="entry name" value="START-like_dom_sf"/>
</dbReference>
<dbReference type="InterPro" id="IPR005031">
    <property type="entry name" value="COQ10_START"/>
</dbReference>
<dbReference type="EMBL" id="JASVDS010000005">
    <property type="protein sequence ID" value="MDL5033708.1"/>
    <property type="molecule type" value="Genomic_DNA"/>
</dbReference>
<dbReference type="SUPFAM" id="SSF55961">
    <property type="entry name" value="Bet v1-like"/>
    <property type="match status" value="1"/>
</dbReference>
<dbReference type="PANTHER" id="PTHR12901">
    <property type="entry name" value="SPERM PROTEIN HOMOLOG"/>
    <property type="match status" value="1"/>
</dbReference>
<comment type="caution">
    <text evidence="3">The sequence shown here is derived from an EMBL/GenBank/DDBJ whole genome shotgun (WGS) entry which is preliminary data.</text>
</comment>
<dbReference type="InterPro" id="IPR044996">
    <property type="entry name" value="COQ10-like"/>
</dbReference>
<comment type="similarity">
    <text evidence="1">Belongs to the ribosome association toxin RatA family.</text>
</comment>
<protein>
    <submittedName>
        <fullName evidence="3">Type II toxin-antitoxin system RatA family toxin</fullName>
    </submittedName>
</protein>
<dbReference type="PANTHER" id="PTHR12901:SF10">
    <property type="entry name" value="COENZYME Q-BINDING PROTEIN COQ10, MITOCHONDRIAL"/>
    <property type="match status" value="1"/>
</dbReference>
<gene>
    <name evidence="3" type="ORF">QRD43_17490</name>
</gene>
<feature type="domain" description="Coenzyme Q-binding protein COQ10 START" evidence="2">
    <location>
        <begin position="12"/>
        <end position="140"/>
    </location>
</feature>
<dbReference type="RefSeq" id="WP_285983789.1">
    <property type="nucleotide sequence ID" value="NZ_JASVDS010000005.1"/>
</dbReference>
<evidence type="ECO:0000256" key="1">
    <source>
        <dbReference type="ARBA" id="ARBA00008918"/>
    </source>
</evidence>
<dbReference type="CDD" id="cd07813">
    <property type="entry name" value="COQ10p_like"/>
    <property type="match status" value="1"/>
</dbReference>
<organism evidence="3 4">
    <name type="scientific">Roseateles subflavus</name>
    <dbReference type="NCBI Taxonomy" id="3053353"/>
    <lineage>
        <taxon>Bacteria</taxon>
        <taxon>Pseudomonadati</taxon>
        <taxon>Pseudomonadota</taxon>
        <taxon>Betaproteobacteria</taxon>
        <taxon>Burkholderiales</taxon>
        <taxon>Sphaerotilaceae</taxon>
        <taxon>Roseateles</taxon>
    </lineage>
</organism>
<proteinExistence type="inferred from homology"/>
<keyword evidence="4" id="KW-1185">Reference proteome</keyword>
<reference evidence="3 4" key="1">
    <citation type="submission" date="2023-06" db="EMBL/GenBank/DDBJ databases">
        <title>Pelomonas sp. APW6 16S ribosomal RNA gene genome sequencing and assembly.</title>
        <authorList>
            <person name="Woo H."/>
        </authorList>
    </citation>
    <scope>NUCLEOTIDE SEQUENCE [LARGE SCALE GENOMIC DNA]</scope>
    <source>
        <strain evidence="3 4">APW6</strain>
    </source>
</reference>